<dbReference type="OrthoDB" id="10359395at2759"/>
<dbReference type="Proteomes" id="UP000028838">
    <property type="component" value="Unassembled WGS sequence"/>
</dbReference>
<proteinExistence type="predicted"/>
<evidence type="ECO:0000256" key="1">
    <source>
        <dbReference type="SAM" id="Phobius"/>
    </source>
</evidence>
<evidence type="ECO:0000313" key="2">
    <source>
        <dbReference type="EMBL" id="KFG32146.1"/>
    </source>
</evidence>
<keyword evidence="1" id="KW-1133">Transmembrane helix</keyword>
<comment type="caution">
    <text evidence="2">The sequence shown here is derived from an EMBL/GenBank/DDBJ whole genome shotgun (WGS) entry which is preliminary data.</text>
</comment>
<protein>
    <submittedName>
        <fullName evidence="2">Putative transmembrane protein</fullName>
    </submittedName>
</protein>
<sequence>MQLPSAGKNSQGCPPSSLHFLSPITRLHCLCLVACAAPLLWEPGGCSESPAPTIATSSPELDLLPDLPPTLPLHEGTTLGLERDVKESARKPLSRVQAREETSLEIGARSVKLDALEEYRGRTTGSLLPYSGMAAGSSPLDFSSQQRRSVSKLFKHLFRLLAALVIISSSIFLTRESESLWGISGGVFLLLLGIGKSLSAVAKIAKLGFRMARAASAQRRVSVLAIKKTEEESKRIFRRLPRIKRGSR</sequence>
<dbReference type="VEuPathDB" id="ToxoDB:TGFOU_252860"/>
<accession>A0A086JJ28</accession>
<dbReference type="EMBL" id="AEYH02003025">
    <property type="protein sequence ID" value="KFG32146.1"/>
    <property type="molecule type" value="Genomic_DNA"/>
</dbReference>
<dbReference type="AlphaFoldDB" id="A0A086JJ28"/>
<keyword evidence="1 2" id="KW-0812">Transmembrane</keyword>
<organism evidence="2 3">
    <name type="scientific">Toxoplasma gondii FOU</name>
    <dbReference type="NCBI Taxonomy" id="943167"/>
    <lineage>
        <taxon>Eukaryota</taxon>
        <taxon>Sar</taxon>
        <taxon>Alveolata</taxon>
        <taxon>Apicomplexa</taxon>
        <taxon>Conoidasida</taxon>
        <taxon>Coccidia</taxon>
        <taxon>Eucoccidiorida</taxon>
        <taxon>Eimeriorina</taxon>
        <taxon>Sarcocystidae</taxon>
        <taxon>Toxoplasma</taxon>
    </lineage>
</organism>
<name>A0A086JJ28_TOXGO</name>
<keyword evidence="1" id="KW-0472">Membrane</keyword>
<gene>
    <name evidence="2" type="ORF">TGFOU_252860</name>
</gene>
<evidence type="ECO:0000313" key="3">
    <source>
        <dbReference type="Proteomes" id="UP000028838"/>
    </source>
</evidence>
<feature type="transmembrane region" description="Helical" evidence="1">
    <location>
        <begin position="157"/>
        <end position="174"/>
    </location>
</feature>
<feature type="transmembrane region" description="Helical" evidence="1">
    <location>
        <begin position="180"/>
        <end position="201"/>
    </location>
</feature>
<reference evidence="2 3" key="1">
    <citation type="submission" date="2014-07" db="EMBL/GenBank/DDBJ databases">
        <authorList>
            <person name="Sibley D."/>
            <person name="Venepally P."/>
            <person name="Karamycheva S."/>
            <person name="Hadjithomas M."/>
            <person name="Khan A."/>
            <person name="Brunk B."/>
            <person name="Roos D."/>
            <person name="Caler E."/>
            <person name="Lorenzi H."/>
        </authorList>
    </citation>
    <scope>NUCLEOTIDE SEQUENCE [LARGE SCALE GENOMIC DNA]</scope>
    <source>
        <strain evidence="2 3">FOU</strain>
    </source>
</reference>